<keyword evidence="3" id="KW-1003">Cell membrane</keyword>
<feature type="transmembrane region" description="Helical" evidence="7">
    <location>
        <begin position="227"/>
        <end position="247"/>
    </location>
</feature>
<evidence type="ECO:0000256" key="4">
    <source>
        <dbReference type="ARBA" id="ARBA00022692"/>
    </source>
</evidence>
<keyword evidence="2 7" id="KW-0813">Transport</keyword>
<evidence type="ECO:0000256" key="5">
    <source>
        <dbReference type="ARBA" id="ARBA00022989"/>
    </source>
</evidence>
<dbReference type="Pfam" id="PF00528">
    <property type="entry name" value="BPD_transp_1"/>
    <property type="match status" value="1"/>
</dbReference>
<keyword evidence="5 7" id="KW-1133">Transmembrane helix</keyword>
<evidence type="ECO:0000256" key="2">
    <source>
        <dbReference type="ARBA" id="ARBA00022448"/>
    </source>
</evidence>
<evidence type="ECO:0000259" key="8">
    <source>
        <dbReference type="PROSITE" id="PS50928"/>
    </source>
</evidence>
<accession>A0ABX1VRE9</accession>
<feature type="transmembrane region" description="Helical" evidence="7">
    <location>
        <begin position="24"/>
        <end position="42"/>
    </location>
</feature>
<keyword evidence="4 7" id="KW-0812">Transmembrane</keyword>
<protein>
    <submittedName>
        <fullName evidence="9">Sugar ABC transporter permease</fullName>
    </submittedName>
</protein>
<feature type="transmembrane region" description="Helical" evidence="7">
    <location>
        <begin position="92"/>
        <end position="113"/>
    </location>
</feature>
<dbReference type="PROSITE" id="PS50928">
    <property type="entry name" value="ABC_TM1"/>
    <property type="match status" value="1"/>
</dbReference>
<feature type="domain" description="ABC transmembrane type-1" evidence="8">
    <location>
        <begin position="88"/>
        <end position="308"/>
    </location>
</feature>
<evidence type="ECO:0000256" key="1">
    <source>
        <dbReference type="ARBA" id="ARBA00004651"/>
    </source>
</evidence>
<feature type="transmembrane region" description="Helical" evidence="7">
    <location>
        <begin position="288"/>
        <end position="311"/>
    </location>
</feature>
<evidence type="ECO:0000313" key="10">
    <source>
        <dbReference type="Proteomes" id="UP000539052"/>
    </source>
</evidence>
<dbReference type="PANTHER" id="PTHR43227">
    <property type="entry name" value="BLL4140 PROTEIN"/>
    <property type="match status" value="1"/>
</dbReference>
<feature type="transmembrane region" description="Helical" evidence="7">
    <location>
        <begin position="196"/>
        <end position="215"/>
    </location>
</feature>
<name>A0ABX1VRE9_9FIRM</name>
<dbReference type="InterPro" id="IPR000515">
    <property type="entry name" value="MetI-like"/>
</dbReference>
<evidence type="ECO:0000256" key="6">
    <source>
        <dbReference type="ARBA" id="ARBA00023136"/>
    </source>
</evidence>
<dbReference type="Proteomes" id="UP000539052">
    <property type="component" value="Unassembled WGS sequence"/>
</dbReference>
<dbReference type="PANTHER" id="PTHR43227:SF11">
    <property type="entry name" value="BLL4140 PROTEIN"/>
    <property type="match status" value="1"/>
</dbReference>
<comment type="subcellular location">
    <subcellularLocation>
        <location evidence="1 7">Cell membrane</location>
        <topology evidence="1 7">Multi-pass membrane protein</topology>
    </subcellularLocation>
</comment>
<dbReference type="RefSeq" id="WP_170822181.1">
    <property type="nucleotide sequence ID" value="NZ_JAAOXG010000028.1"/>
</dbReference>
<comment type="similarity">
    <text evidence="7">Belongs to the binding-protein-dependent transport system permease family.</text>
</comment>
<gene>
    <name evidence="9" type="ORF">G9470_14510</name>
</gene>
<dbReference type="InterPro" id="IPR050809">
    <property type="entry name" value="UgpAE/MalFG_permease"/>
</dbReference>
<reference evidence="9 10" key="1">
    <citation type="submission" date="2020-03" db="EMBL/GenBank/DDBJ databases">
        <title>Genome Sequence of industrial isolate, B5A.</title>
        <authorList>
            <person name="Sharma S."/>
            <person name="Patil P.B."/>
            <person name="Korpole S."/>
        </authorList>
    </citation>
    <scope>NUCLEOTIDE SEQUENCE [LARGE SCALE GENOMIC DNA]</scope>
    <source>
        <strain evidence="9 10">PI-S10-B5A</strain>
    </source>
</reference>
<evidence type="ECO:0000256" key="3">
    <source>
        <dbReference type="ARBA" id="ARBA00022475"/>
    </source>
</evidence>
<keyword evidence="10" id="KW-1185">Reference proteome</keyword>
<proteinExistence type="inferred from homology"/>
<dbReference type="InterPro" id="IPR035906">
    <property type="entry name" value="MetI-like_sf"/>
</dbReference>
<dbReference type="Gene3D" id="1.10.3720.10">
    <property type="entry name" value="MetI-like"/>
    <property type="match status" value="1"/>
</dbReference>
<feature type="transmembrane region" description="Helical" evidence="7">
    <location>
        <begin position="134"/>
        <end position="151"/>
    </location>
</feature>
<comment type="caution">
    <text evidence="9">The sequence shown here is derived from an EMBL/GenBank/DDBJ whole genome shotgun (WGS) entry which is preliminary data.</text>
</comment>
<dbReference type="EMBL" id="JAAOXG010000028">
    <property type="protein sequence ID" value="NNJ31000.1"/>
    <property type="molecule type" value="Genomic_DNA"/>
</dbReference>
<dbReference type="SUPFAM" id="SSF161098">
    <property type="entry name" value="MetI-like"/>
    <property type="match status" value="1"/>
</dbReference>
<organism evidence="9 10">
    <name type="scientific">Lacrimispora defluvii</name>
    <dbReference type="NCBI Taxonomy" id="2719233"/>
    <lineage>
        <taxon>Bacteria</taxon>
        <taxon>Bacillati</taxon>
        <taxon>Bacillota</taxon>
        <taxon>Clostridia</taxon>
        <taxon>Lachnospirales</taxon>
        <taxon>Lachnospiraceae</taxon>
        <taxon>Lacrimispora</taxon>
    </lineage>
</organism>
<keyword evidence="6 7" id="KW-0472">Membrane</keyword>
<sequence>MGAEEFKMREPQTKKIWKAVRKDWRLYVLLLPMVIWFVLWAYKPMGGLLIAFKRFDPQFGIWGSEFKGIDNFINLVSGVNKVEFWQAFRNTFIISAYSLIFGFPVPIILALLFAEIGNDTVRKLTQTATYLPHFLSEVTITGIALMLVYSGVRSTGIIASLLQHIGLIDPGVSIMQKSNYFRPLYIMVGIWKESGYNSIVYFAAIMGISPTLYEALKVDGGNKFQEIRFITFPGMAPTLIIMIIMRIGSMLTIGYERVLLLYNANIYVTADVLSTFEQRIGILSGNYGIGAAVSLFNSLIAFALVIGANTISRNISETSLW</sequence>
<dbReference type="CDD" id="cd06261">
    <property type="entry name" value="TM_PBP2"/>
    <property type="match status" value="1"/>
</dbReference>
<evidence type="ECO:0000313" key="9">
    <source>
        <dbReference type="EMBL" id="NNJ31000.1"/>
    </source>
</evidence>
<evidence type="ECO:0000256" key="7">
    <source>
        <dbReference type="RuleBase" id="RU363032"/>
    </source>
</evidence>